<feature type="transmembrane region" description="Helical" evidence="1">
    <location>
        <begin position="58"/>
        <end position="79"/>
    </location>
</feature>
<gene>
    <name evidence="3" type="ORF">E2R66_16210</name>
</gene>
<dbReference type="Pfam" id="PF07786">
    <property type="entry name" value="HGSNAT_cat"/>
    <property type="match status" value="1"/>
</dbReference>
<sequence length="396" mass="45134">MTTILNLRNRITSIDFLRGTIMIIMALDHVRDYLYSGSFLFDPLDLTKTNGILFFTRWITHFCAPIFMLLAGTSAYLIGQRKTKKELSIFLVKRGIWLVFLELIVVNLGWNFNLTFPMFFFITIWALGISMVILAGVIHLPVKAILIGSVLIIAGHNLLDGVHVEGNSLPAFGWSLIHDQRVFTWHNELFLVGYPIVPLMAVMPLGYCLGTWFATGYDSTKRQRNLLLAGGLCIAVFVALRYANVYGDPAKWSVQKNAFFTFLSFINISKYPPSLLYLLVTLGAAFLFLSFTERLKGSVVNVISVYGRVPMFYYLIHIYIIHTIALVASALTAGQDWKIWVLTKPIWFTRDLAGYGFSLPVAYLVWLGIVVALYPFCKRYDAYKQAHKEKWWLSYL</sequence>
<feature type="transmembrane region" description="Helical" evidence="1">
    <location>
        <begin position="274"/>
        <end position="291"/>
    </location>
</feature>
<feature type="transmembrane region" description="Helical" evidence="1">
    <location>
        <begin position="312"/>
        <end position="332"/>
    </location>
</feature>
<comment type="caution">
    <text evidence="3">The sequence shown here is derived from an EMBL/GenBank/DDBJ whole genome shotgun (WGS) entry which is preliminary data.</text>
</comment>
<feature type="transmembrane region" description="Helical" evidence="1">
    <location>
        <begin position="226"/>
        <end position="243"/>
    </location>
</feature>
<evidence type="ECO:0000259" key="2">
    <source>
        <dbReference type="Pfam" id="PF07786"/>
    </source>
</evidence>
<reference evidence="3 4" key="1">
    <citation type="journal article" date="2017" name="Int. J. Syst. Evol. Microbiol.">
        <title>Mucilaginibacterpsychrotolerans sp. nov., isolated from peatlands.</title>
        <authorList>
            <person name="Deng Y."/>
            <person name="Shen L."/>
            <person name="Xu B."/>
            <person name="Liu Y."/>
            <person name="Gu Z."/>
            <person name="Liu H."/>
            <person name="Zhou Y."/>
        </authorList>
    </citation>
    <scope>NUCLEOTIDE SEQUENCE [LARGE SCALE GENOMIC DNA]</scope>
    <source>
        <strain evidence="3 4">NH7-4</strain>
    </source>
</reference>
<dbReference type="AlphaFoldDB" id="A0A4Y8SCR5"/>
<feature type="transmembrane region" description="Helical" evidence="1">
    <location>
        <begin position="352"/>
        <end position="374"/>
    </location>
</feature>
<feature type="transmembrane region" description="Helical" evidence="1">
    <location>
        <begin position="192"/>
        <end position="214"/>
    </location>
</feature>
<dbReference type="Proteomes" id="UP000297540">
    <property type="component" value="Unassembled WGS sequence"/>
</dbReference>
<dbReference type="PANTHER" id="PTHR40407">
    <property type="entry name" value="MEMBRANE PROTEIN-LIKE PROTEIN"/>
    <property type="match status" value="1"/>
</dbReference>
<evidence type="ECO:0000313" key="4">
    <source>
        <dbReference type="Proteomes" id="UP000297540"/>
    </source>
</evidence>
<feature type="domain" description="Heparan-alpha-glucosaminide N-acetyltransferase catalytic" evidence="2">
    <location>
        <begin position="10"/>
        <end position="218"/>
    </location>
</feature>
<protein>
    <submittedName>
        <fullName evidence="3">DUF1624 domain-containing protein</fullName>
    </submittedName>
</protein>
<keyword evidence="4" id="KW-1185">Reference proteome</keyword>
<evidence type="ECO:0000256" key="1">
    <source>
        <dbReference type="SAM" id="Phobius"/>
    </source>
</evidence>
<proteinExistence type="predicted"/>
<keyword evidence="1" id="KW-1133">Transmembrane helix</keyword>
<dbReference type="EMBL" id="SOZE01000016">
    <property type="protein sequence ID" value="TFF36377.1"/>
    <property type="molecule type" value="Genomic_DNA"/>
</dbReference>
<dbReference type="PANTHER" id="PTHR40407:SF1">
    <property type="entry name" value="HEPARAN-ALPHA-GLUCOSAMINIDE N-ACETYLTRANSFERASE CATALYTIC DOMAIN-CONTAINING PROTEIN"/>
    <property type="match status" value="1"/>
</dbReference>
<feature type="transmembrane region" description="Helical" evidence="1">
    <location>
        <begin position="116"/>
        <end position="135"/>
    </location>
</feature>
<name>A0A4Y8SCR5_9SPHI</name>
<dbReference type="RefSeq" id="WP_133232218.1">
    <property type="nucleotide sequence ID" value="NZ_SOZE01000016.1"/>
</dbReference>
<keyword evidence="1" id="KW-0812">Transmembrane</keyword>
<evidence type="ECO:0000313" key="3">
    <source>
        <dbReference type="EMBL" id="TFF36377.1"/>
    </source>
</evidence>
<keyword evidence="1" id="KW-0472">Membrane</keyword>
<organism evidence="3 4">
    <name type="scientific">Mucilaginibacter psychrotolerans</name>
    <dbReference type="NCBI Taxonomy" id="1524096"/>
    <lineage>
        <taxon>Bacteria</taxon>
        <taxon>Pseudomonadati</taxon>
        <taxon>Bacteroidota</taxon>
        <taxon>Sphingobacteriia</taxon>
        <taxon>Sphingobacteriales</taxon>
        <taxon>Sphingobacteriaceae</taxon>
        <taxon>Mucilaginibacter</taxon>
    </lineage>
</organism>
<dbReference type="InterPro" id="IPR012429">
    <property type="entry name" value="HGSNAT_cat"/>
</dbReference>
<accession>A0A4Y8SCR5</accession>
<dbReference type="OrthoDB" id="508112at2"/>
<feature type="transmembrane region" description="Helical" evidence="1">
    <location>
        <begin position="91"/>
        <end position="110"/>
    </location>
</feature>